<evidence type="ECO:0000256" key="4">
    <source>
        <dbReference type="ARBA" id="ARBA00023002"/>
    </source>
</evidence>
<feature type="domain" description="Fatty acid hydroxylase" evidence="8">
    <location>
        <begin position="87"/>
        <end position="222"/>
    </location>
</feature>
<dbReference type="PANTHER" id="PTHR21624:SF1">
    <property type="entry name" value="ALKYLGLYCEROL MONOOXYGENASE"/>
    <property type="match status" value="1"/>
</dbReference>
<gene>
    <name evidence="9" type="ORF">ATO12_16660</name>
</gene>
<reference evidence="9 10" key="1">
    <citation type="submission" date="2014-04" db="EMBL/GenBank/DDBJ databases">
        <title>Aquimarina sp. 22II-S11-z7 Genome Sequencing.</title>
        <authorList>
            <person name="Lai Q."/>
        </authorList>
    </citation>
    <scope>NUCLEOTIDE SEQUENCE [LARGE SCALE GENOMIC DNA]</scope>
    <source>
        <strain evidence="9 10">22II-S11-z7</strain>
    </source>
</reference>
<comment type="subcellular location">
    <subcellularLocation>
        <location evidence="1">Endomembrane system</location>
        <topology evidence="1">Multi-pass membrane protein</topology>
    </subcellularLocation>
</comment>
<feature type="transmembrane region" description="Helical" evidence="7">
    <location>
        <begin position="84"/>
        <end position="105"/>
    </location>
</feature>
<feature type="transmembrane region" description="Helical" evidence="7">
    <location>
        <begin position="126"/>
        <end position="146"/>
    </location>
</feature>
<dbReference type="GO" id="GO:0008610">
    <property type="term" value="P:lipid biosynthetic process"/>
    <property type="evidence" value="ECO:0007669"/>
    <property type="project" value="InterPro"/>
</dbReference>
<dbReference type="STRING" id="1317122.ATO12_16660"/>
<dbReference type="GO" id="GO:0050479">
    <property type="term" value="F:glyceryl-ether monooxygenase activity"/>
    <property type="evidence" value="ECO:0007669"/>
    <property type="project" value="TreeGrafter"/>
</dbReference>
<dbReference type="PANTHER" id="PTHR21624">
    <property type="entry name" value="STEROL DESATURASE-RELATED PROTEIN"/>
    <property type="match status" value="1"/>
</dbReference>
<feature type="transmembrane region" description="Helical" evidence="7">
    <location>
        <begin position="54"/>
        <end position="72"/>
    </location>
</feature>
<evidence type="ECO:0000256" key="3">
    <source>
        <dbReference type="ARBA" id="ARBA00022989"/>
    </source>
</evidence>
<dbReference type="RefSeq" id="WP_051575798.1">
    <property type="nucleotide sequence ID" value="NZ_AQRA01000005.1"/>
</dbReference>
<comment type="caution">
    <text evidence="9">The sequence shown here is derived from an EMBL/GenBank/DDBJ whole genome shotgun (WGS) entry which is preliminary data.</text>
</comment>
<dbReference type="EMBL" id="AQRA01000005">
    <property type="protein sequence ID" value="EZH73569.1"/>
    <property type="molecule type" value="Genomic_DNA"/>
</dbReference>
<evidence type="ECO:0000256" key="7">
    <source>
        <dbReference type="SAM" id="Phobius"/>
    </source>
</evidence>
<keyword evidence="4" id="KW-0560">Oxidoreductase</keyword>
<name>A0A023BUG7_9FLAO</name>
<dbReference type="eggNOG" id="COG3000">
    <property type="taxonomic scope" value="Bacteria"/>
</dbReference>
<evidence type="ECO:0000259" key="8">
    <source>
        <dbReference type="Pfam" id="PF04116"/>
    </source>
</evidence>
<feature type="transmembrane region" description="Helical" evidence="7">
    <location>
        <begin position="12"/>
        <end position="33"/>
    </location>
</feature>
<dbReference type="AlphaFoldDB" id="A0A023BUG7"/>
<keyword evidence="5" id="KW-0443">Lipid metabolism</keyword>
<evidence type="ECO:0000256" key="2">
    <source>
        <dbReference type="ARBA" id="ARBA00022692"/>
    </source>
</evidence>
<evidence type="ECO:0000256" key="1">
    <source>
        <dbReference type="ARBA" id="ARBA00004127"/>
    </source>
</evidence>
<dbReference type="GO" id="GO:0012505">
    <property type="term" value="C:endomembrane system"/>
    <property type="evidence" value="ECO:0007669"/>
    <property type="project" value="UniProtKB-SubCell"/>
</dbReference>
<evidence type="ECO:0000313" key="9">
    <source>
        <dbReference type="EMBL" id="EZH73569.1"/>
    </source>
</evidence>
<sequence length="312" mass="37082">MNETIQIWLDKFQSISGIVIITLVVIEWVILFITRKIESHKEGVVNIVSYILESIPYIFLGKIVILGIMMWGYEYRLFTLGYEWYIWVLAYLVYDFMFYVLHFIGHKVRFFWCIHGVHHTAEEMKLTVAVRGSFLIFLHMPHTILWLPLLGFDPFMIFIIELIANLYGLYEHVSEKLIGRQPWLEWILITPSLHRVHHAKNHKYLDTNYGETFSIWDKIFGTLQVELEDEKPVYGLMGDSINSESLWQIQILLWKELWADMKTAKKLSDKLKYLIMYPGWNHIDGGKKASDYRSEAWIRDELIKRTQKEAQT</sequence>
<dbReference type="GO" id="GO:0005506">
    <property type="term" value="F:iron ion binding"/>
    <property type="evidence" value="ECO:0007669"/>
    <property type="project" value="InterPro"/>
</dbReference>
<dbReference type="Proteomes" id="UP000023541">
    <property type="component" value="Unassembled WGS sequence"/>
</dbReference>
<dbReference type="Pfam" id="PF04116">
    <property type="entry name" value="FA_hydroxylase"/>
    <property type="match status" value="1"/>
</dbReference>
<dbReference type="InterPro" id="IPR051689">
    <property type="entry name" value="Sterol_desaturase/TMEM195"/>
</dbReference>
<evidence type="ECO:0000256" key="5">
    <source>
        <dbReference type="ARBA" id="ARBA00023098"/>
    </source>
</evidence>
<proteinExistence type="predicted"/>
<dbReference type="OrthoDB" id="9770329at2"/>
<keyword evidence="2 7" id="KW-0812">Transmembrane</keyword>
<keyword evidence="6 7" id="KW-0472">Membrane</keyword>
<organism evidence="9 10">
    <name type="scientific">Aquimarina atlantica</name>
    <dbReference type="NCBI Taxonomy" id="1317122"/>
    <lineage>
        <taxon>Bacteria</taxon>
        <taxon>Pseudomonadati</taxon>
        <taxon>Bacteroidota</taxon>
        <taxon>Flavobacteriia</taxon>
        <taxon>Flavobacteriales</taxon>
        <taxon>Flavobacteriaceae</taxon>
        <taxon>Aquimarina</taxon>
    </lineage>
</organism>
<dbReference type="GO" id="GO:0016020">
    <property type="term" value="C:membrane"/>
    <property type="evidence" value="ECO:0007669"/>
    <property type="project" value="GOC"/>
</dbReference>
<dbReference type="GO" id="GO:0006643">
    <property type="term" value="P:membrane lipid metabolic process"/>
    <property type="evidence" value="ECO:0007669"/>
    <property type="project" value="TreeGrafter"/>
</dbReference>
<evidence type="ECO:0000313" key="10">
    <source>
        <dbReference type="Proteomes" id="UP000023541"/>
    </source>
</evidence>
<dbReference type="InterPro" id="IPR006694">
    <property type="entry name" value="Fatty_acid_hydroxylase"/>
</dbReference>
<evidence type="ECO:0000256" key="6">
    <source>
        <dbReference type="ARBA" id="ARBA00023136"/>
    </source>
</evidence>
<accession>A0A023BUG7</accession>
<keyword evidence="3 7" id="KW-1133">Transmembrane helix</keyword>
<keyword evidence="10" id="KW-1185">Reference proteome</keyword>
<protein>
    <recommendedName>
        <fullName evidence="8">Fatty acid hydroxylase domain-containing protein</fullName>
    </recommendedName>
</protein>